<feature type="region of interest" description="Disordered" evidence="2">
    <location>
        <begin position="1"/>
        <end position="24"/>
    </location>
</feature>
<dbReference type="EMBL" id="JBBJUP010000010">
    <property type="protein sequence ID" value="MEJ8280099.1"/>
    <property type="molecule type" value="Genomic_DNA"/>
</dbReference>
<reference evidence="3 4" key="1">
    <citation type="submission" date="2024-03" db="EMBL/GenBank/DDBJ databases">
        <title>Draft genome sequence of Pseudonocardia sp. DW16-2.</title>
        <authorList>
            <person name="Duangmal K."/>
        </authorList>
    </citation>
    <scope>NUCLEOTIDE SEQUENCE [LARGE SCALE GENOMIC DNA]</scope>
    <source>
        <strain evidence="3 4">DW16-2</strain>
    </source>
</reference>
<gene>
    <name evidence="3" type="ORF">WJX68_14225</name>
</gene>
<protein>
    <submittedName>
        <fullName evidence="3">Cytochrome P450</fullName>
    </submittedName>
</protein>
<dbReference type="InterPro" id="IPR002397">
    <property type="entry name" value="Cyt_P450_B"/>
</dbReference>
<name>A0ABU8T846_9PSEU</name>
<dbReference type="Proteomes" id="UP001364211">
    <property type="component" value="Unassembled WGS sequence"/>
</dbReference>
<accession>A0ABU8T846</accession>
<dbReference type="RefSeq" id="WP_340290864.1">
    <property type="nucleotide sequence ID" value="NZ_JBBJUP010000010.1"/>
</dbReference>
<evidence type="ECO:0000313" key="4">
    <source>
        <dbReference type="Proteomes" id="UP001364211"/>
    </source>
</evidence>
<dbReference type="PANTHER" id="PTHR46696">
    <property type="entry name" value="P450, PUTATIVE (EUROFUNG)-RELATED"/>
    <property type="match status" value="1"/>
</dbReference>
<dbReference type="PRINTS" id="PR00385">
    <property type="entry name" value="P450"/>
</dbReference>
<proteinExistence type="inferred from homology"/>
<organism evidence="3 4">
    <name type="scientific">Pseudonocardia spirodelae</name>
    <dbReference type="NCBI Taxonomy" id="3133431"/>
    <lineage>
        <taxon>Bacteria</taxon>
        <taxon>Bacillati</taxon>
        <taxon>Actinomycetota</taxon>
        <taxon>Actinomycetes</taxon>
        <taxon>Pseudonocardiales</taxon>
        <taxon>Pseudonocardiaceae</taxon>
        <taxon>Pseudonocardia</taxon>
    </lineage>
</organism>
<dbReference type="InterPro" id="IPR036396">
    <property type="entry name" value="Cyt_P450_sf"/>
</dbReference>
<evidence type="ECO:0000256" key="2">
    <source>
        <dbReference type="SAM" id="MobiDB-lite"/>
    </source>
</evidence>
<evidence type="ECO:0000313" key="3">
    <source>
        <dbReference type="EMBL" id="MEJ8280099.1"/>
    </source>
</evidence>
<dbReference type="Gene3D" id="1.10.630.10">
    <property type="entry name" value="Cytochrome P450"/>
    <property type="match status" value="1"/>
</dbReference>
<dbReference type="InterPro" id="IPR001128">
    <property type="entry name" value="Cyt_P450"/>
</dbReference>
<dbReference type="PANTHER" id="PTHR46696:SF1">
    <property type="entry name" value="CYTOCHROME P450 YJIB-RELATED"/>
    <property type="match status" value="1"/>
</dbReference>
<dbReference type="SUPFAM" id="SSF48264">
    <property type="entry name" value="Cytochrome P450"/>
    <property type="match status" value="1"/>
</dbReference>
<comment type="caution">
    <text evidence="3">The sequence shown here is derived from an EMBL/GenBank/DDBJ whole genome shotgun (WGS) entry which is preliminary data.</text>
</comment>
<sequence length="370" mass="37813">MPEETSCPFTARRRRLSEPDPGAVRGGPVVRTALPGGAAVWVVTDEILARHVLTAPVFAKDPALAPPGVTDLEPTAAERVSLTTADGPGHARLRRAHAPLLSARAVARHAGRVRAAARDLLDALGPGEVDLAAGFTTRYPLAVVLDVVGAPPGLLDEAVAACRDMWGPDPATAGAAYGRLQDIGTAAVTAGTPDGVAAGLRAALPGPADAGIGYLVFGLVFAGQLTTDAALGFVIARGLSDGLAGRTADELDALVAEVLRVHPPAPFTLWRFAREPVVLGGQRLPAGAPVLVDVRGIDAAGTDGHALTFGHGPHFCTGAHLARLELRTVLEVLRDDFPAARPVTAPGDLVEVHPGGPGGGRVASLPVVLR</sequence>
<keyword evidence="4" id="KW-1185">Reference proteome</keyword>
<dbReference type="PRINTS" id="PR00359">
    <property type="entry name" value="BP450"/>
</dbReference>
<evidence type="ECO:0000256" key="1">
    <source>
        <dbReference type="ARBA" id="ARBA00010617"/>
    </source>
</evidence>
<comment type="similarity">
    <text evidence="1">Belongs to the cytochrome P450 family.</text>
</comment>